<evidence type="ECO:0000256" key="1">
    <source>
        <dbReference type="ARBA" id="ARBA00022670"/>
    </source>
</evidence>
<feature type="compositionally biased region" description="Pro residues" evidence="6">
    <location>
        <begin position="292"/>
        <end position="303"/>
    </location>
</feature>
<proteinExistence type="predicted"/>
<evidence type="ECO:0000313" key="8">
    <source>
        <dbReference type="EMBL" id="KAK9687712.1"/>
    </source>
</evidence>
<feature type="region of interest" description="Disordered" evidence="6">
    <location>
        <begin position="228"/>
        <end position="317"/>
    </location>
</feature>
<dbReference type="InterPro" id="IPR018114">
    <property type="entry name" value="TRYPSIN_HIS"/>
</dbReference>
<feature type="region of interest" description="Disordered" evidence="6">
    <location>
        <begin position="331"/>
        <end position="369"/>
    </location>
</feature>
<feature type="compositionally biased region" description="Low complexity" evidence="6">
    <location>
        <begin position="331"/>
        <end position="363"/>
    </location>
</feature>
<keyword evidence="9" id="KW-1185">Reference proteome</keyword>
<dbReference type="Pfam" id="PF00089">
    <property type="entry name" value="Trypsin"/>
    <property type="match status" value="1"/>
</dbReference>
<accession>A0AAW1IDJ6</accession>
<feature type="region of interest" description="Disordered" evidence="6">
    <location>
        <begin position="519"/>
        <end position="538"/>
    </location>
</feature>
<evidence type="ECO:0000313" key="9">
    <source>
        <dbReference type="Proteomes" id="UP001458880"/>
    </source>
</evidence>
<dbReference type="SMART" id="SM00020">
    <property type="entry name" value="Tryp_SPc"/>
    <property type="match status" value="1"/>
</dbReference>
<evidence type="ECO:0000256" key="4">
    <source>
        <dbReference type="ARBA" id="ARBA00023157"/>
    </source>
</evidence>
<dbReference type="PANTHER" id="PTHR24252:SF10">
    <property type="entry name" value="SERINE PROTEASE 56"/>
    <property type="match status" value="1"/>
</dbReference>
<dbReference type="SUPFAM" id="SSF50494">
    <property type="entry name" value="Trypsin-like serine proteases"/>
    <property type="match status" value="1"/>
</dbReference>
<dbReference type="InterPro" id="IPR033116">
    <property type="entry name" value="TRYPSIN_SER"/>
</dbReference>
<protein>
    <submittedName>
        <fullName evidence="8">Trypsin</fullName>
    </submittedName>
</protein>
<keyword evidence="3 5" id="KW-0720">Serine protease</keyword>
<dbReference type="FunFam" id="2.40.10.10:FF:000006">
    <property type="entry name" value="Serine proteinase stubble"/>
    <property type="match status" value="1"/>
</dbReference>
<dbReference type="GO" id="GO:0006508">
    <property type="term" value="P:proteolysis"/>
    <property type="evidence" value="ECO:0007669"/>
    <property type="project" value="UniProtKB-KW"/>
</dbReference>
<reference evidence="8 9" key="1">
    <citation type="journal article" date="2024" name="BMC Genomics">
        <title>De novo assembly and annotation of Popillia japonica's genome with initial clues to its potential as an invasive pest.</title>
        <authorList>
            <person name="Cucini C."/>
            <person name="Boschi S."/>
            <person name="Funari R."/>
            <person name="Cardaioli E."/>
            <person name="Iannotti N."/>
            <person name="Marturano G."/>
            <person name="Paoli F."/>
            <person name="Bruttini M."/>
            <person name="Carapelli A."/>
            <person name="Frati F."/>
            <person name="Nardi F."/>
        </authorList>
    </citation>
    <scope>NUCLEOTIDE SEQUENCE [LARGE SCALE GENOMIC DNA]</scope>
    <source>
        <strain evidence="8">DMR45628</strain>
    </source>
</reference>
<dbReference type="GO" id="GO:0004252">
    <property type="term" value="F:serine-type endopeptidase activity"/>
    <property type="evidence" value="ECO:0007669"/>
    <property type="project" value="InterPro"/>
</dbReference>
<evidence type="ECO:0000256" key="5">
    <source>
        <dbReference type="RuleBase" id="RU363034"/>
    </source>
</evidence>
<feature type="region of interest" description="Disordered" evidence="6">
    <location>
        <begin position="547"/>
        <end position="576"/>
    </location>
</feature>
<feature type="compositionally biased region" description="Low complexity" evidence="6">
    <location>
        <begin position="304"/>
        <end position="317"/>
    </location>
</feature>
<feature type="domain" description="Peptidase S1" evidence="7">
    <location>
        <begin position="622"/>
        <end position="863"/>
    </location>
</feature>
<organism evidence="8 9">
    <name type="scientific">Popillia japonica</name>
    <name type="common">Japanese beetle</name>
    <dbReference type="NCBI Taxonomy" id="7064"/>
    <lineage>
        <taxon>Eukaryota</taxon>
        <taxon>Metazoa</taxon>
        <taxon>Ecdysozoa</taxon>
        <taxon>Arthropoda</taxon>
        <taxon>Hexapoda</taxon>
        <taxon>Insecta</taxon>
        <taxon>Pterygota</taxon>
        <taxon>Neoptera</taxon>
        <taxon>Endopterygota</taxon>
        <taxon>Coleoptera</taxon>
        <taxon>Polyphaga</taxon>
        <taxon>Scarabaeiformia</taxon>
        <taxon>Scarabaeidae</taxon>
        <taxon>Rutelinae</taxon>
        <taxon>Popillia</taxon>
    </lineage>
</organism>
<dbReference type="InterPro" id="IPR009003">
    <property type="entry name" value="Peptidase_S1_PA"/>
</dbReference>
<evidence type="ECO:0000256" key="6">
    <source>
        <dbReference type="SAM" id="MobiDB-lite"/>
    </source>
</evidence>
<dbReference type="InterPro" id="IPR001314">
    <property type="entry name" value="Peptidase_S1A"/>
</dbReference>
<feature type="compositionally biased region" description="Low complexity" evidence="6">
    <location>
        <begin position="232"/>
        <end position="249"/>
    </location>
</feature>
<name>A0AAW1IDJ6_POPJA</name>
<dbReference type="PRINTS" id="PR00722">
    <property type="entry name" value="CHYMOTRYPSIN"/>
</dbReference>
<dbReference type="Gene3D" id="2.40.10.10">
    <property type="entry name" value="Trypsin-like serine proteases"/>
    <property type="match status" value="1"/>
</dbReference>
<dbReference type="Proteomes" id="UP001458880">
    <property type="component" value="Unassembled WGS sequence"/>
</dbReference>
<dbReference type="PROSITE" id="PS00134">
    <property type="entry name" value="TRYPSIN_HIS"/>
    <property type="match status" value="1"/>
</dbReference>
<evidence type="ECO:0000259" key="7">
    <source>
        <dbReference type="PROSITE" id="PS50240"/>
    </source>
</evidence>
<feature type="compositionally biased region" description="Polar residues" evidence="6">
    <location>
        <begin position="528"/>
        <end position="538"/>
    </location>
</feature>
<dbReference type="PROSITE" id="PS00135">
    <property type="entry name" value="TRYPSIN_SER"/>
    <property type="match status" value="1"/>
</dbReference>
<dbReference type="InterPro" id="IPR001254">
    <property type="entry name" value="Trypsin_dom"/>
</dbReference>
<gene>
    <name evidence="8" type="ORF">QE152_g36055</name>
</gene>
<keyword evidence="2 5" id="KW-0378">Hydrolase</keyword>
<evidence type="ECO:0000256" key="3">
    <source>
        <dbReference type="ARBA" id="ARBA00022825"/>
    </source>
</evidence>
<dbReference type="PROSITE" id="PS50240">
    <property type="entry name" value="TRYPSIN_DOM"/>
    <property type="match status" value="1"/>
</dbReference>
<dbReference type="EMBL" id="JASPKY010000628">
    <property type="protein sequence ID" value="KAK9687712.1"/>
    <property type="molecule type" value="Genomic_DNA"/>
</dbReference>
<feature type="compositionally biased region" description="Low complexity" evidence="6">
    <location>
        <begin position="261"/>
        <end position="289"/>
    </location>
</feature>
<dbReference type="AlphaFoldDB" id="A0AAW1IDJ6"/>
<sequence>MQPAHITGNIGTMGRNIRNLPCISRKSNQSGVCMFAIDCLKANGTHLGTCIDRFYFGSCCHVEQQTHEILDNSIDSSIFPEREPPLRISSTEKITSSKLPETLPTLGVKHTSPVVIVKTTSSPIATTTSIVTTKKLVTSTPTTTTTPKMKLTTKLPIVTKSSIDTTEMSYKLTTFQSVDGISNDITTLKPVPSMKITTTPKRPISSVVPLTTKPVSLEPIISSSSAATTLKPTTSRPAITTITTTITPGPLTPKPTQRPATNKPTNKPIKVTTKPTVTAKTTTRPTQKPLRPRPTPTSKPPTKPTSTKYPTKPVRTTTKKPLITTRAPTTKLTRHPTTTKTSTTTPKLTTKTSVTTTTTPKADTTSKKSESTSSILATTDKISTVPNSILLEILTKRPATDKPVSPILVDAPTIEIILTSTPKPLLEVSTKLADNLTSTQSNDILNVLSNISTNPGDVSGNIATNEIESVKPLLESTTKPTLVTWVIPNEEPTVETLTNTTSEDWVPITTPDGWVLLPSLSSTTTTPENDTLSNSTIPPATTIVETSSTQANFSTSEKDSTVASTSSPETITQESNYTQNVTESFDTTSVQVDINITETESSVNMSDFTDVCGRRMYPKARIVGGENSSFGKWPWQISLRQWRTSTYLHKCGAALLNENWAITAAHCVDSVPPSDLLLRLGEHDLSTEQEPYLHQERRVQIVASHPQFDPRTFEYDLALLRFYEPVKFQPNILPVCVPQTDDDFIGNTAYVTGWGRLYEDGPLPSVLQEVSVPVINNTLCESMYRSAGYIEHIPHIFICAGWRRGGFDSCEGDSGGPMVIQRPDKRFLLAGVISWGIGCAEPNQPGVYTRISEFRDWINQILQF</sequence>
<dbReference type="PANTHER" id="PTHR24252">
    <property type="entry name" value="ACROSIN-RELATED"/>
    <property type="match status" value="1"/>
</dbReference>
<keyword evidence="1 5" id="KW-0645">Protease</keyword>
<evidence type="ECO:0000256" key="2">
    <source>
        <dbReference type="ARBA" id="ARBA00022801"/>
    </source>
</evidence>
<keyword evidence="4" id="KW-1015">Disulfide bond</keyword>
<dbReference type="CDD" id="cd00190">
    <property type="entry name" value="Tryp_SPc"/>
    <property type="match status" value="1"/>
</dbReference>
<comment type="caution">
    <text evidence="8">The sequence shown here is derived from an EMBL/GenBank/DDBJ whole genome shotgun (WGS) entry which is preliminary data.</text>
</comment>
<dbReference type="InterPro" id="IPR043504">
    <property type="entry name" value="Peptidase_S1_PA_chymotrypsin"/>
</dbReference>